<dbReference type="InterPro" id="IPR020019">
    <property type="entry name" value="AcTrfase_PglD-like"/>
</dbReference>
<gene>
    <name evidence="4" type="ORF">IMX20_06565</name>
</gene>
<dbReference type="Gene3D" id="3.40.50.20">
    <property type="match status" value="1"/>
</dbReference>
<feature type="domain" description="PglD N-terminal" evidence="3">
    <location>
        <begin position="5"/>
        <end position="77"/>
    </location>
</feature>
<dbReference type="AlphaFoldDB" id="A0A7M1KR83"/>
<sequence length="207" mass="22151">MSKKNLIIIGASGHGKVVAEIAELTGQYNNIYFMDDFSEKKTFHGYKNLGSAKRSDQHKDKADFFVAIGDNAVRRDKLDALIKEDYSIPTIIHPDAVISNTACIDKGTVVMAGAIINASVKVEIGTIINTNSSIDHDSTIGKYTHISPGTAIAGSVSIGNEVWIGIHASIINNINICNDAVVGAGSLVLEDIKECGTYVGIPVRKIH</sequence>
<dbReference type="RefSeq" id="WP_197558114.1">
    <property type="nucleotide sequence ID" value="NZ_CP063065.1"/>
</dbReference>
<organism evidence="4 5">
    <name type="scientific">Aerococcus urinaeequi</name>
    <dbReference type="NCBI Taxonomy" id="51665"/>
    <lineage>
        <taxon>Bacteria</taxon>
        <taxon>Bacillati</taxon>
        <taxon>Bacillota</taxon>
        <taxon>Bacilli</taxon>
        <taxon>Lactobacillales</taxon>
        <taxon>Aerococcaceae</taxon>
        <taxon>Aerococcus</taxon>
    </lineage>
</organism>
<feature type="binding site" evidence="2">
    <location>
        <position position="69"/>
    </location>
    <ligand>
        <name>substrate</name>
    </ligand>
</feature>
<dbReference type="PANTHER" id="PTHR43300">
    <property type="entry name" value="ACETYLTRANSFERASE"/>
    <property type="match status" value="1"/>
</dbReference>
<evidence type="ECO:0000256" key="2">
    <source>
        <dbReference type="PIRSR" id="PIRSR620019-2"/>
    </source>
</evidence>
<dbReference type="PANTHER" id="PTHR43300:SF7">
    <property type="entry name" value="UDP-N-ACETYLBACILLOSAMINE N-ACETYLTRANSFERASE"/>
    <property type="match status" value="1"/>
</dbReference>
<dbReference type="InterPro" id="IPR011004">
    <property type="entry name" value="Trimer_LpxA-like_sf"/>
</dbReference>
<dbReference type="InterPro" id="IPR050179">
    <property type="entry name" value="Trans_hexapeptide_repeat"/>
</dbReference>
<dbReference type="Proteomes" id="UP000595091">
    <property type="component" value="Chromosome"/>
</dbReference>
<proteinExistence type="predicted"/>
<dbReference type="InterPro" id="IPR041561">
    <property type="entry name" value="PglD_N"/>
</dbReference>
<evidence type="ECO:0000256" key="1">
    <source>
        <dbReference type="PIRSR" id="PIRSR620019-1"/>
    </source>
</evidence>
<dbReference type="Gene3D" id="2.160.10.10">
    <property type="entry name" value="Hexapeptide repeat proteins"/>
    <property type="match status" value="1"/>
</dbReference>
<feature type="binding site" evidence="2">
    <location>
        <position position="166"/>
    </location>
    <ligand>
        <name>acetyl-CoA</name>
        <dbReference type="ChEBI" id="CHEBI:57288"/>
    </ligand>
</feature>
<dbReference type="SUPFAM" id="SSF51161">
    <property type="entry name" value="Trimeric LpxA-like enzymes"/>
    <property type="match status" value="1"/>
</dbReference>
<keyword evidence="4" id="KW-0808">Transferase</keyword>
<reference evidence="4 5" key="1">
    <citation type="submission" date="2020-10" db="EMBL/GenBank/DDBJ databases">
        <title>Plasmid carrying two tetracycline resistance determinant.</title>
        <authorList>
            <person name="Yang Q."/>
        </authorList>
    </citation>
    <scope>NUCLEOTIDE SEQUENCE [LARGE SCALE GENOMIC DNA]</scope>
    <source>
        <strain evidence="4 5">T43</strain>
    </source>
</reference>
<evidence type="ECO:0000313" key="4">
    <source>
        <dbReference type="EMBL" id="QOQ78654.1"/>
    </source>
</evidence>
<dbReference type="CDD" id="cd03360">
    <property type="entry name" value="LbH_AT_putative"/>
    <property type="match status" value="1"/>
</dbReference>
<feature type="site" description="Increases basicity of active site His" evidence="1">
    <location>
        <position position="137"/>
    </location>
</feature>
<dbReference type="GO" id="GO:0016740">
    <property type="term" value="F:transferase activity"/>
    <property type="evidence" value="ECO:0007669"/>
    <property type="project" value="UniProtKB-KW"/>
</dbReference>
<feature type="active site" description="Proton acceptor" evidence="1">
    <location>
        <position position="136"/>
    </location>
</feature>
<feature type="binding site" evidence="2">
    <location>
        <position position="145"/>
    </location>
    <ligand>
        <name>acetyl-CoA</name>
        <dbReference type="ChEBI" id="CHEBI:57288"/>
    </ligand>
</feature>
<accession>A0A7M1KR83</accession>
<evidence type="ECO:0000259" key="3">
    <source>
        <dbReference type="Pfam" id="PF17836"/>
    </source>
</evidence>
<feature type="binding site" evidence="2">
    <location>
        <begin position="12"/>
        <end position="14"/>
    </location>
    <ligand>
        <name>substrate</name>
    </ligand>
</feature>
<dbReference type="Pfam" id="PF17836">
    <property type="entry name" value="PglD_N"/>
    <property type="match status" value="1"/>
</dbReference>
<dbReference type="NCBIfam" id="TIGR03570">
    <property type="entry name" value="NeuD_NnaD"/>
    <property type="match status" value="1"/>
</dbReference>
<dbReference type="EMBL" id="CP063065">
    <property type="protein sequence ID" value="QOQ78654.1"/>
    <property type="molecule type" value="Genomic_DNA"/>
</dbReference>
<protein>
    <submittedName>
        <fullName evidence="4">Acetyltransferase</fullName>
    </submittedName>
</protein>
<name>A0A7M1KR83_9LACT</name>
<evidence type="ECO:0000313" key="5">
    <source>
        <dbReference type="Proteomes" id="UP000595091"/>
    </source>
</evidence>